<reference evidence="2 3" key="1">
    <citation type="submission" date="2021-05" db="EMBL/GenBank/DDBJ databases">
        <title>Novel Bacillus species.</title>
        <authorList>
            <person name="Liu G."/>
        </authorList>
    </citation>
    <scope>NUCLEOTIDE SEQUENCE [LARGE SCALE GENOMIC DNA]</scope>
    <source>
        <strain evidence="2 3">FJAT-49732</strain>
    </source>
</reference>
<dbReference type="GO" id="GO:0016020">
    <property type="term" value="C:membrane"/>
    <property type="evidence" value="ECO:0007669"/>
    <property type="project" value="GOC"/>
</dbReference>
<dbReference type="EMBL" id="JAGYPJ010000001">
    <property type="protein sequence ID" value="MBS4199528.1"/>
    <property type="molecule type" value="Genomic_DNA"/>
</dbReference>
<dbReference type="PANTHER" id="PTHR31302:SF32">
    <property type="entry name" value="PHOSPHOESTERASE"/>
    <property type="match status" value="1"/>
</dbReference>
<comment type="caution">
    <text evidence="2">The sequence shown here is derived from an EMBL/GenBank/DDBJ whole genome shotgun (WGS) entry which is preliminary data.</text>
</comment>
<gene>
    <name evidence="2" type="ORF">KHA93_07665</name>
</gene>
<feature type="domain" description="Calcineurin-like phosphoesterase" evidence="1">
    <location>
        <begin position="46"/>
        <end position="201"/>
    </location>
</feature>
<keyword evidence="3" id="KW-1185">Reference proteome</keyword>
<organism evidence="2 3">
    <name type="scientific">Lederbergia citrisecunda</name>
    <dbReference type="NCBI Taxonomy" id="2833583"/>
    <lineage>
        <taxon>Bacteria</taxon>
        <taxon>Bacillati</taxon>
        <taxon>Bacillota</taxon>
        <taxon>Bacilli</taxon>
        <taxon>Bacillales</taxon>
        <taxon>Bacillaceae</taxon>
        <taxon>Lederbergia</taxon>
    </lineage>
</organism>
<dbReference type="SUPFAM" id="SSF56300">
    <property type="entry name" value="Metallo-dependent phosphatases"/>
    <property type="match status" value="1"/>
</dbReference>
<evidence type="ECO:0000259" key="1">
    <source>
        <dbReference type="Pfam" id="PF00149"/>
    </source>
</evidence>
<dbReference type="InterPro" id="IPR029052">
    <property type="entry name" value="Metallo-depent_PP-like"/>
</dbReference>
<sequence>MELFMIVFVLLALMLLIYMYREAFTDEVKMETLQFPNFPKEIGEFHIFFISDIHRREISDRILEQIKGKTDIVIIGGDLTEKGVPISRVTENLKKLKRIAPVFFVWGNNDYEIDQGHLREAFHSIGVNELLNAVYYINRNGKKIALIGLDDFSQELPALDLFMDQVEESSFKILICHNPDTMHMVPNIQNIAFVLSGHTHGGQIRIFGIGPYSKGGIRKVKETTLLISNGYGTTLVPLRLGAKAETHLISIKSGYFV</sequence>
<dbReference type="InterPro" id="IPR004843">
    <property type="entry name" value="Calcineurin-like_PHP"/>
</dbReference>
<evidence type="ECO:0000313" key="2">
    <source>
        <dbReference type="EMBL" id="MBS4199528.1"/>
    </source>
</evidence>
<dbReference type="GO" id="GO:0008758">
    <property type="term" value="F:UDP-2,3-diacylglucosamine hydrolase activity"/>
    <property type="evidence" value="ECO:0007669"/>
    <property type="project" value="TreeGrafter"/>
</dbReference>
<dbReference type="Proteomes" id="UP000682713">
    <property type="component" value="Unassembled WGS sequence"/>
</dbReference>
<dbReference type="GO" id="GO:0009245">
    <property type="term" value="P:lipid A biosynthetic process"/>
    <property type="evidence" value="ECO:0007669"/>
    <property type="project" value="TreeGrafter"/>
</dbReference>
<dbReference type="AlphaFoldDB" id="A0A942TLN5"/>
<dbReference type="Pfam" id="PF00149">
    <property type="entry name" value="Metallophos"/>
    <property type="match status" value="1"/>
</dbReference>
<accession>A0A942TLN5</accession>
<dbReference type="InterPro" id="IPR051158">
    <property type="entry name" value="Metallophosphoesterase_sf"/>
</dbReference>
<evidence type="ECO:0000313" key="3">
    <source>
        <dbReference type="Proteomes" id="UP000682713"/>
    </source>
</evidence>
<dbReference type="Gene3D" id="3.60.21.10">
    <property type="match status" value="1"/>
</dbReference>
<name>A0A942TLN5_9BACI</name>
<dbReference type="PANTHER" id="PTHR31302">
    <property type="entry name" value="TRANSMEMBRANE PROTEIN WITH METALLOPHOSPHOESTERASE DOMAIN-RELATED"/>
    <property type="match status" value="1"/>
</dbReference>
<protein>
    <submittedName>
        <fullName evidence="2">Metallophosphoesterase family protein</fullName>
    </submittedName>
</protein>
<proteinExistence type="predicted"/>